<evidence type="ECO:0000256" key="12">
    <source>
        <dbReference type="ARBA" id="ARBA00031636"/>
    </source>
</evidence>
<evidence type="ECO:0000256" key="4">
    <source>
        <dbReference type="ARBA" id="ARBA00020268"/>
    </source>
</evidence>
<sequence length="456" mass="48635">MKSRELIQDFTTGSVPRQLLRFAAPLFLSNLLQVVYNMVDMVVVGQFVGSAGLSAVSIGGDVLSFLTFIAMGFASAGQVIISQYIGAERRERVGRLVGTMTTFLMACAVILSVVCFIIRTPILQWMNTPPEAWDNAMSYAVTSMAGLIFIYGYNTVSAVLRGMGDSRHPFIFVAAAAVLNLVLDLVFVAGLGMEAFGAALATVIGQGLSFVAAAVFLYRRRQSLGFSIRAKDFLPDRTELSTLLKLGVPMAIKSAAVHFSKLFVNSYINSYGVAVSAVAGIGNKLSTVSNLISNSVNAAGSSMVGQNIGAEKYERVPKILSVSFILCAACSAVMAAVILIFPSAVFGIFSSDPAVLAVCMQYIPVAVLVFASTAFRSPMNAFINGSGNYRLNFAVALLDGILARIGIALLMGVTAGMGYLGFWYGDAIAGFVPFFIGGVYYLTGKWKTRKYILQSE</sequence>
<comment type="subcellular location">
    <subcellularLocation>
        <location evidence="2">Cell membrane</location>
        <topology evidence="2">Multi-pass membrane protein</topology>
    </subcellularLocation>
</comment>
<evidence type="ECO:0000313" key="15">
    <source>
        <dbReference type="Proteomes" id="UP000623172"/>
    </source>
</evidence>
<evidence type="ECO:0000313" key="14">
    <source>
        <dbReference type="EMBL" id="MBC8530672.1"/>
    </source>
</evidence>
<dbReference type="CDD" id="cd13138">
    <property type="entry name" value="MATE_yoeA_like"/>
    <property type="match status" value="1"/>
</dbReference>
<dbReference type="PANTHER" id="PTHR43298:SF2">
    <property type="entry name" value="FMN_FAD EXPORTER YEEO-RELATED"/>
    <property type="match status" value="1"/>
</dbReference>
<feature type="transmembrane region" description="Helical" evidence="13">
    <location>
        <begin position="322"/>
        <end position="349"/>
    </location>
</feature>
<keyword evidence="15" id="KW-1185">Reference proteome</keyword>
<organism evidence="14 15">
    <name type="scientific">Gehongia tenuis</name>
    <dbReference type="NCBI Taxonomy" id="2763655"/>
    <lineage>
        <taxon>Bacteria</taxon>
        <taxon>Bacillati</taxon>
        <taxon>Bacillota</taxon>
        <taxon>Clostridia</taxon>
        <taxon>Christensenellales</taxon>
        <taxon>Christensenellaceae</taxon>
        <taxon>Gehongia</taxon>
    </lineage>
</organism>
<evidence type="ECO:0000256" key="9">
    <source>
        <dbReference type="ARBA" id="ARBA00022989"/>
    </source>
</evidence>
<comment type="caution">
    <text evidence="14">The sequence shown here is derived from an EMBL/GenBank/DDBJ whole genome shotgun (WGS) entry which is preliminary data.</text>
</comment>
<feature type="transmembrane region" description="Helical" evidence="13">
    <location>
        <begin position="422"/>
        <end position="442"/>
    </location>
</feature>
<feature type="transmembrane region" description="Helical" evidence="13">
    <location>
        <begin position="355"/>
        <end position="375"/>
    </location>
</feature>
<evidence type="ECO:0000256" key="11">
    <source>
        <dbReference type="ARBA" id="ARBA00023136"/>
    </source>
</evidence>
<feature type="transmembrane region" description="Helical" evidence="13">
    <location>
        <begin position="172"/>
        <end position="192"/>
    </location>
</feature>
<reference evidence="14" key="1">
    <citation type="submission" date="2020-08" db="EMBL/GenBank/DDBJ databases">
        <title>Genome public.</title>
        <authorList>
            <person name="Liu C."/>
            <person name="Sun Q."/>
        </authorList>
    </citation>
    <scope>NUCLEOTIDE SEQUENCE</scope>
    <source>
        <strain evidence="14">NSJ-53</strain>
    </source>
</reference>
<comment type="function">
    <text evidence="1">Multidrug efflux pump.</text>
</comment>
<evidence type="ECO:0000256" key="5">
    <source>
        <dbReference type="ARBA" id="ARBA00022448"/>
    </source>
</evidence>
<dbReference type="PIRSF" id="PIRSF006603">
    <property type="entry name" value="DinF"/>
    <property type="match status" value="1"/>
</dbReference>
<accession>A0A926HK75</accession>
<keyword evidence="7" id="KW-1003">Cell membrane</keyword>
<dbReference type="PANTHER" id="PTHR43298">
    <property type="entry name" value="MULTIDRUG RESISTANCE PROTEIN NORM-RELATED"/>
    <property type="match status" value="1"/>
</dbReference>
<dbReference type="RefSeq" id="WP_249314645.1">
    <property type="nucleotide sequence ID" value="NZ_JACRSR010000001.1"/>
</dbReference>
<name>A0A926HK75_9FIRM</name>
<feature type="transmembrane region" description="Helical" evidence="13">
    <location>
        <begin position="139"/>
        <end position="160"/>
    </location>
</feature>
<evidence type="ECO:0000256" key="10">
    <source>
        <dbReference type="ARBA" id="ARBA00023065"/>
    </source>
</evidence>
<evidence type="ECO:0000256" key="1">
    <source>
        <dbReference type="ARBA" id="ARBA00003408"/>
    </source>
</evidence>
<evidence type="ECO:0000256" key="6">
    <source>
        <dbReference type="ARBA" id="ARBA00022449"/>
    </source>
</evidence>
<dbReference type="NCBIfam" id="TIGR00797">
    <property type="entry name" value="matE"/>
    <property type="match status" value="1"/>
</dbReference>
<protein>
    <recommendedName>
        <fullName evidence="4">Probable multidrug resistance protein NorM</fullName>
    </recommendedName>
    <alternativeName>
        <fullName evidence="12">Multidrug-efflux transporter</fullName>
    </alternativeName>
</protein>
<keyword evidence="8 13" id="KW-0812">Transmembrane</keyword>
<keyword evidence="10" id="KW-0406">Ion transport</keyword>
<feature type="transmembrane region" description="Helical" evidence="13">
    <location>
        <begin position="96"/>
        <end position="119"/>
    </location>
</feature>
<keyword evidence="11 13" id="KW-0472">Membrane</keyword>
<evidence type="ECO:0000256" key="3">
    <source>
        <dbReference type="ARBA" id="ARBA00010199"/>
    </source>
</evidence>
<comment type="similarity">
    <text evidence="3">Belongs to the multi antimicrobial extrusion (MATE) (TC 2.A.66.1) family.</text>
</comment>
<dbReference type="Proteomes" id="UP000623172">
    <property type="component" value="Unassembled WGS sequence"/>
</dbReference>
<feature type="transmembrane region" description="Helical" evidence="13">
    <location>
        <begin position="396"/>
        <end position="416"/>
    </location>
</feature>
<feature type="transmembrane region" description="Helical" evidence="13">
    <location>
        <begin position="198"/>
        <end position="218"/>
    </location>
</feature>
<evidence type="ECO:0000256" key="8">
    <source>
        <dbReference type="ARBA" id="ARBA00022692"/>
    </source>
</evidence>
<dbReference type="InterPro" id="IPR002528">
    <property type="entry name" value="MATE_fam"/>
</dbReference>
<evidence type="ECO:0000256" key="13">
    <source>
        <dbReference type="SAM" id="Phobius"/>
    </source>
</evidence>
<feature type="transmembrane region" description="Helical" evidence="13">
    <location>
        <begin position="51"/>
        <end position="75"/>
    </location>
</feature>
<feature type="transmembrane region" description="Helical" evidence="13">
    <location>
        <begin position="20"/>
        <end position="39"/>
    </location>
</feature>
<proteinExistence type="inferred from homology"/>
<gene>
    <name evidence="14" type="ORF">H8696_02260</name>
</gene>
<dbReference type="InterPro" id="IPR048279">
    <property type="entry name" value="MdtK-like"/>
</dbReference>
<dbReference type="GO" id="GO:0015297">
    <property type="term" value="F:antiporter activity"/>
    <property type="evidence" value="ECO:0007669"/>
    <property type="project" value="UniProtKB-KW"/>
</dbReference>
<dbReference type="EMBL" id="JACRSR010000001">
    <property type="protein sequence ID" value="MBC8530672.1"/>
    <property type="molecule type" value="Genomic_DNA"/>
</dbReference>
<keyword evidence="5" id="KW-0813">Transport</keyword>
<dbReference type="GO" id="GO:0042910">
    <property type="term" value="F:xenobiotic transmembrane transporter activity"/>
    <property type="evidence" value="ECO:0007669"/>
    <property type="project" value="InterPro"/>
</dbReference>
<dbReference type="GO" id="GO:0005886">
    <property type="term" value="C:plasma membrane"/>
    <property type="evidence" value="ECO:0007669"/>
    <property type="project" value="UniProtKB-SubCell"/>
</dbReference>
<keyword evidence="9 13" id="KW-1133">Transmembrane helix</keyword>
<keyword evidence="6" id="KW-0050">Antiport</keyword>
<dbReference type="Pfam" id="PF01554">
    <property type="entry name" value="MatE"/>
    <property type="match status" value="2"/>
</dbReference>
<evidence type="ECO:0000256" key="7">
    <source>
        <dbReference type="ARBA" id="ARBA00022475"/>
    </source>
</evidence>
<dbReference type="AlphaFoldDB" id="A0A926HK75"/>
<dbReference type="GO" id="GO:0006811">
    <property type="term" value="P:monoatomic ion transport"/>
    <property type="evidence" value="ECO:0007669"/>
    <property type="project" value="UniProtKB-KW"/>
</dbReference>
<evidence type="ECO:0000256" key="2">
    <source>
        <dbReference type="ARBA" id="ARBA00004651"/>
    </source>
</evidence>
<dbReference type="InterPro" id="IPR050222">
    <property type="entry name" value="MATE_MdtK"/>
</dbReference>